<protein>
    <submittedName>
        <fullName evidence="1">Uncharacterized protein</fullName>
    </submittedName>
</protein>
<sequence>MSEQEYLVALYLEGRRPSANLHHMQQLNKKLANHFTSGTANPSCCSLQSSYTFKDNSNFLSNPTPNSQTLY</sequence>
<dbReference type="EMBL" id="JAWZYT010003683">
    <property type="protein sequence ID" value="KAK4297244.1"/>
    <property type="molecule type" value="Genomic_DNA"/>
</dbReference>
<name>A0AAE1TW12_9EUCA</name>
<dbReference type="Proteomes" id="UP001292094">
    <property type="component" value="Unassembled WGS sequence"/>
</dbReference>
<gene>
    <name evidence="1" type="ORF">Pmani_030321</name>
</gene>
<keyword evidence="2" id="KW-1185">Reference proteome</keyword>
<comment type="caution">
    <text evidence="1">The sequence shown here is derived from an EMBL/GenBank/DDBJ whole genome shotgun (WGS) entry which is preliminary data.</text>
</comment>
<dbReference type="AlphaFoldDB" id="A0AAE1TW12"/>
<evidence type="ECO:0000313" key="2">
    <source>
        <dbReference type="Proteomes" id="UP001292094"/>
    </source>
</evidence>
<reference evidence="1" key="1">
    <citation type="submission" date="2023-11" db="EMBL/GenBank/DDBJ databases">
        <title>Genome assemblies of two species of porcelain crab, Petrolisthes cinctipes and Petrolisthes manimaculis (Anomura: Porcellanidae).</title>
        <authorList>
            <person name="Angst P."/>
        </authorList>
    </citation>
    <scope>NUCLEOTIDE SEQUENCE</scope>
    <source>
        <strain evidence="1">PB745_02</strain>
        <tissue evidence="1">Gill</tissue>
    </source>
</reference>
<proteinExistence type="predicted"/>
<evidence type="ECO:0000313" key="1">
    <source>
        <dbReference type="EMBL" id="KAK4297244.1"/>
    </source>
</evidence>
<accession>A0AAE1TW12</accession>
<organism evidence="1 2">
    <name type="scientific">Petrolisthes manimaculis</name>
    <dbReference type="NCBI Taxonomy" id="1843537"/>
    <lineage>
        <taxon>Eukaryota</taxon>
        <taxon>Metazoa</taxon>
        <taxon>Ecdysozoa</taxon>
        <taxon>Arthropoda</taxon>
        <taxon>Crustacea</taxon>
        <taxon>Multicrustacea</taxon>
        <taxon>Malacostraca</taxon>
        <taxon>Eumalacostraca</taxon>
        <taxon>Eucarida</taxon>
        <taxon>Decapoda</taxon>
        <taxon>Pleocyemata</taxon>
        <taxon>Anomura</taxon>
        <taxon>Galatheoidea</taxon>
        <taxon>Porcellanidae</taxon>
        <taxon>Petrolisthes</taxon>
    </lineage>
</organism>